<keyword evidence="4" id="KW-0408">Iron</keyword>
<dbReference type="GO" id="GO:0005829">
    <property type="term" value="C:cytosol"/>
    <property type="evidence" value="ECO:0007669"/>
    <property type="project" value="TreeGrafter"/>
</dbReference>
<evidence type="ECO:0000256" key="2">
    <source>
        <dbReference type="ARBA" id="ARBA00022691"/>
    </source>
</evidence>
<dbReference type="EMBL" id="FQZT01000001">
    <property type="protein sequence ID" value="SHI47781.1"/>
    <property type="molecule type" value="Genomic_DNA"/>
</dbReference>
<dbReference type="Gene3D" id="3.80.30.20">
    <property type="entry name" value="tm_1862 like domain"/>
    <property type="match status" value="1"/>
</dbReference>
<dbReference type="Pfam" id="PF13311">
    <property type="entry name" value="DUF4080"/>
    <property type="match status" value="1"/>
</dbReference>
<dbReference type="InterPro" id="IPR007197">
    <property type="entry name" value="rSAM"/>
</dbReference>
<keyword evidence="9" id="KW-1185">Reference proteome</keyword>
<dbReference type="Gene3D" id="3.40.50.280">
    <property type="entry name" value="Cobalamin-binding domain"/>
    <property type="match status" value="1"/>
</dbReference>
<feature type="domain" description="Radical SAM core" evidence="7">
    <location>
        <begin position="190"/>
        <end position="419"/>
    </location>
</feature>
<keyword evidence="3" id="KW-0479">Metal-binding</keyword>
<dbReference type="SMART" id="SM00729">
    <property type="entry name" value="Elp3"/>
    <property type="match status" value="1"/>
</dbReference>
<gene>
    <name evidence="8" type="ORF">SAMN02745165_00169</name>
</gene>
<proteinExistence type="predicted"/>
<feature type="domain" description="B12-binding" evidence="6">
    <location>
        <begin position="23"/>
        <end position="155"/>
    </location>
</feature>
<evidence type="ECO:0000259" key="6">
    <source>
        <dbReference type="PROSITE" id="PS51332"/>
    </source>
</evidence>
<protein>
    <submittedName>
        <fullName evidence="8">Anaerobic magnesium-protoporphyrin IX monomethyl ester cyclase</fullName>
    </submittedName>
</protein>
<dbReference type="Proteomes" id="UP000184171">
    <property type="component" value="Unassembled WGS sequence"/>
</dbReference>
<dbReference type="Pfam" id="PF02310">
    <property type="entry name" value="B12-binding"/>
    <property type="match status" value="1"/>
</dbReference>
<dbReference type="InterPro" id="IPR058240">
    <property type="entry name" value="rSAM_sf"/>
</dbReference>
<keyword evidence="5" id="KW-0411">Iron-sulfur</keyword>
<dbReference type="SFLD" id="SFLDG01123">
    <property type="entry name" value="methyltransferase_(Class_B)"/>
    <property type="match status" value="1"/>
</dbReference>
<dbReference type="InterPro" id="IPR006158">
    <property type="entry name" value="Cobalamin-bd"/>
</dbReference>
<dbReference type="SUPFAM" id="SSF102114">
    <property type="entry name" value="Radical SAM enzymes"/>
    <property type="match status" value="1"/>
</dbReference>
<name>A0A1M6BGD4_MALRU</name>
<dbReference type="GO" id="GO:0003824">
    <property type="term" value="F:catalytic activity"/>
    <property type="evidence" value="ECO:0007669"/>
    <property type="project" value="InterPro"/>
</dbReference>
<sequence length="583" mass="66479">MARERLKLCLLNMPSLRGILARMRTLLTTLHSKYIHASLALPCLAAFCGDDCGELLIREYTVHEPKESLLAKIIACNADVVAFSVYLWNRQLTLELVNCLKLIDPQLKIVLGGSEISFEPDYFFQQHPVDALICGEGELPLRQLLSAWQRGEDPQLIPGLRLPSAPQENGRSELERLAELPSPFAAGLVNLQRGLVYYESSRGCPYSCSFCMSALDDRVRSFPMPRIFSDLQFLIDAGVKQIKFVDRTFNYSNERSREIFEFILQKNRSSHFHFEIGAHLLDGKTLQLLERVPDDMFQFEIGVQSTLPETLAQIGRTASLEKLEENVRRLRQKENIHLHLDLIAGLPGEGYQHFMASLDRVAALQPHHLQVEPVKLLPGAPLRSQAAELGLKFDPLPPYSILRSPDIDYCQLEKLRGISRLLDLLVNSERFKHLLPLLIESFGGLSACLENLDSFWRSENLYDSPQALRQLAFSLDRYLQKSFSGDVLQRYREALARDYAHQERVVSGSEPSFFDCRINDLEKELVRQRVKQEVELLERSGKVQYFAGRFNSLPEAPDGCLLIFIYQTKSRKGQKVKEVMLCN</sequence>
<dbReference type="GO" id="GO:0031419">
    <property type="term" value="F:cobalamin binding"/>
    <property type="evidence" value="ECO:0007669"/>
    <property type="project" value="InterPro"/>
</dbReference>
<dbReference type="InterPro" id="IPR034466">
    <property type="entry name" value="Methyltransferase_Class_B"/>
</dbReference>
<dbReference type="CDD" id="cd01335">
    <property type="entry name" value="Radical_SAM"/>
    <property type="match status" value="1"/>
</dbReference>
<evidence type="ECO:0000259" key="7">
    <source>
        <dbReference type="PROSITE" id="PS51918"/>
    </source>
</evidence>
<dbReference type="InterPro" id="IPR025288">
    <property type="entry name" value="DUF4080"/>
</dbReference>
<evidence type="ECO:0000256" key="4">
    <source>
        <dbReference type="ARBA" id="ARBA00023004"/>
    </source>
</evidence>
<evidence type="ECO:0000256" key="1">
    <source>
        <dbReference type="ARBA" id="ARBA00001966"/>
    </source>
</evidence>
<reference evidence="8 9" key="1">
    <citation type="submission" date="2016-11" db="EMBL/GenBank/DDBJ databases">
        <authorList>
            <person name="Jaros S."/>
            <person name="Januszkiewicz K."/>
            <person name="Wedrychowicz H."/>
        </authorList>
    </citation>
    <scope>NUCLEOTIDE SEQUENCE [LARGE SCALE GENOMIC DNA]</scope>
    <source>
        <strain evidence="8 9">DSM 5091</strain>
    </source>
</reference>
<dbReference type="RefSeq" id="WP_244151819.1">
    <property type="nucleotide sequence ID" value="NZ_FQZT01000001.1"/>
</dbReference>
<dbReference type="Pfam" id="PF04055">
    <property type="entry name" value="Radical_SAM"/>
    <property type="match status" value="1"/>
</dbReference>
<evidence type="ECO:0000313" key="9">
    <source>
        <dbReference type="Proteomes" id="UP000184171"/>
    </source>
</evidence>
<dbReference type="PROSITE" id="PS51918">
    <property type="entry name" value="RADICAL_SAM"/>
    <property type="match status" value="1"/>
</dbReference>
<dbReference type="InterPro" id="IPR051198">
    <property type="entry name" value="BchE-like"/>
</dbReference>
<evidence type="ECO:0000256" key="5">
    <source>
        <dbReference type="ARBA" id="ARBA00023014"/>
    </source>
</evidence>
<dbReference type="InterPro" id="IPR006638">
    <property type="entry name" value="Elp3/MiaA/NifB-like_rSAM"/>
</dbReference>
<evidence type="ECO:0000256" key="3">
    <source>
        <dbReference type="ARBA" id="ARBA00022723"/>
    </source>
</evidence>
<dbReference type="AlphaFoldDB" id="A0A1M6BGD4"/>
<dbReference type="PROSITE" id="PS51332">
    <property type="entry name" value="B12_BINDING"/>
    <property type="match status" value="1"/>
</dbReference>
<accession>A0A1M6BGD4</accession>
<dbReference type="PANTHER" id="PTHR43409">
    <property type="entry name" value="ANAEROBIC MAGNESIUM-PROTOPORPHYRIN IX MONOMETHYL ESTER CYCLASE-RELATED"/>
    <property type="match status" value="1"/>
</dbReference>
<keyword evidence="2" id="KW-0949">S-adenosyl-L-methionine</keyword>
<dbReference type="SFLD" id="SFLDS00029">
    <property type="entry name" value="Radical_SAM"/>
    <property type="match status" value="1"/>
</dbReference>
<dbReference type="GO" id="GO:0046872">
    <property type="term" value="F:metal ion binding"/>
    <property type="evidence" value="ECO:0007669"/>
    <property type="project" value="UniProtKB-KW"/>
</dbReference>
<dbReference type="GO" id="GO:0051539">
    <property type="term" value="F:4 iron, 4 sulfur cluster binding"/>
    <property type="evidence" value="ECO:0007669"/>
    <property type="project" value="UniProtKB-KW"/>
</dbReference>
<dbReference type="SFLD" id="SFLDG01082">
    <property type="entry name" value="B12-binding_domain_containing"/>
    <property type="match status" value="1"/>
</dbReference>
<dbReference type="PANTHER" id="PTHR43409:SF16">
    <property type="entry name" value="SLR0320 PROTEIN"/>
    <property type="match status" value="1"/>
</dbReference>
<comment type="cofactor">
    <cofactor evidence="1">
        <name>[4Fe-4S] cluster</name>
        <dbReference type="ChEBI" id="CHEBI:49883"/>
    </cofactor>
</comment>
<evidence type="ECO:0000313" key="8">
    <source>
        <dbReference type="EMBL" id="SHI47781.1"/>
    </source>
</evidence>
<dbReference type="InterPro" id="IPR023404">
    <property type="entry name" value="rSAM_horseshoe"/>
</dbReference>
<organism evidence="8 9">
    <name type="scientific">Malonomonas rubra DSM 5091</name>
    <dbReference type="NCBI Taxonomy" id="1122189"/>
    <lineage>
        <taxon>Bacteria</taxon>
        <taxon>Pseudomonadati</taxon>
        <taxon>Thermodesulfobacteriota</taxon>
        <taxon>Desulfuromonadia</taxon>
        <taxon>Desulfuromonadales</taxon>
        <taxon>Geopsychrobacteraceae</taxon>
        <taxon>Malonomonas</taxon>
    </lineage>
</organism>
<dbReference type="STRING" id="1122189.SAMN02745165_00169"/>